<reference evidence="9 10" key="1">
    <citation type="submission" date="2020-08" db="EMBL/GenBank/DDBJ databases">
        <title>Sequencing the genomes of 1000 actinobacteria strains.</title>
        <authorList>
            <person name="Klenk H.-P."/>
        </authorList>
    </citation>
    <scope>NUCLEOTIDE SEQUENCE [LARGE SCALE GENOMIC DNA]</scope>
    <source>
        <strain evidence="9 10">DSM 17294</strain>
    </source>
</reference>
<organism evidence="9 10">
    <name type="scientific">Kribbella solani</name>
    <dbReference type="NCBI Taxonomy" id="236067"/>
    <lineage>
        <taxon>Bacteria</taxon>
        <taxon>Bacillati</taxon>
        <taxon>Actinomycetota</taxon>
        <taxon>Actinomycetes</taxon>
        <taxon>Propionibacteriales</taxon>
        <taxon>Kribbellaceae</taxon>
        <taxon>Kribbella</taxon>
    </lineage>
</organism>
<feature type="domain" description="Major facilitator superfamily (MFS) profile" evidence="8">
    <location>
        <begin position="24"/>
        <end position="470"/>
    </location>
</feature>
<dbReference type="Gene3D" id="1.20.1720.10">
    <property type="entry name" value="Multidrug resistance protein D"/>
    <property type="match status" value="1"/>
</dbReference>
<protein>
    <submittedName>
        <fullName evidence="9">EmrB/QacA subfamily drug resistance transporter</fullName>
    </submittedName>
</protein>
<evidence type="ECO:0000259" key="8">
    <source>
        <dbReference type="PROSITE" id="PS50850"/>
    </source>
</evidence>
<feature type="transmembrane region" description="Helical" evidence="7">
    <location>
        <begin position="343"/>
        <end position="361"/>
    </location>
</feature>
<gene>
    <name evidence="9" type="ORF">HDA44_002773</name>
</gene>
<dbReference type="SUPFAM" id="SSF103473">
    <property type="entry name" value="MFS general substrate transporter"/>
    <property type="match status" value="2"/>
</dbReference>
<feature type="transmembrane region" description="Helical" evidence="7">
    <location>
        <begin position="179"/>
        <end position="200"/>
    </location>
</feature>
<evidence type="ECO:0000256" key="7">
    <source>
        <dbReference type="SAM" id="Phobius"/>
    </source>
</evidence>
<dbReference type="InterPro" id="IPR004638">
    <property type="entry name" value="EmrB-like"/>
</dbReference>
<comment type="subcellular location">
    <subcellularLocation>
        <location evidence="1">Cell membrane</location>
        <topology evidence="1">Multi-pass membrane protein</topology>
    </subcellularLocation>
</comment>
<dbReference type="InterPro" id="IPR036259">
    <property type="entry name" value="MFS_trans_sf"/>
</dbReference>
<comment type="caution">
    <text evidence="9">The sequence shown here is derived from an EMBL/GenBank/DDBJ whole genome shotgun (WGS) entry which is preliminary data.</text>
</comment>
<dbReference type="GO" id="GO:0005886">
    <property type="term" value="C:plasma membrane"/>
    <property type="evidence" value="ECO:0007669"/>
    <property type="project" value="UniProtKB-SubCell"/>
</dbReference>
<dbReference type="Gene3D" id="1.20.1250.20">
    <property type="entry name" value="MFS general substrate transporter like domains"/>
    <property type="match status" value="1"/>
</dbReference>
<keyword evidence="10" id="KW-1185">Reference proteome</keyword>
<feature type="transmembrane region" description="Helical" evidence="7">
    <location>
        <begin position="148"/>
        <end position="167"/>
    </location>
</feature>
<evidence type="ECO:0000256" key="2">
    <source>
        <dbReference type="ARBA" id="ARBA00022448"/>
    </source>
</evidence>
<dbReference type="PROSITE" id="PS50850">
    <property type="entry name" value="MFS"/>
    <property type="match status" value="1"/>
</dbReference>
<keyword evidence="3" id="KW-1003">Cell membrane</keyword>
<dbReference type="Pfam" id="PF07690">
    <property type="entry name" value="MFS_1"/>
    <property type="match status" value="2"/>
</dbReference>
<feature type="transmembrane region" description="Helical" evidence="7">
    <location>
        <begin position="212"/>
        <end position="230"/>
    </location>
</feature>
<feature type="transmembrane region" description="Helical" evidence="7">
    <location>
        <begin position="90"/>
        <end position="113"/>
    </location>
</feature>
<dbReference type="GO" id="GO:0022857">
    <property type="term" value="F:transmembrane transporter activity"/>
    <property type="evidence" value="ECO:0007669"/>
    <property type="project" value="InterPro"/>
</dbReference>
<dbReference type="InterPro" id="IPR020846">
    <property type="entry name" value="MFS_dom"/>
</dbReference>
<keyword evidence="4 7" id="KW-0812">Transmembrane</keyword>
<feature type="transmembrane region" description="Helical" evidence="7">
    <location>
        <begin position="367"/>
        <end position="392"/>
    </location>
</feature>
<dbReference type="AlphaFoldDB" id="A0A841DLL9"/>
<feature type="transmembrane region" description="Helical" evidence="7">
    <location>
        <begin position="311"/>
        <end position="331"/>
    </location>
</feature>
<feature type="transmembrane region" description="Helical" evidence="7">
    <location>
        <begin position="119"/>
        <end position="141"/>
    </location>
</feature>
<feature type="transmembrane region" description="Helical" evidence="7">
    <location>
        <begin position="278"/>
        <end position="305"/>
    </location>
</feature>
<accession>A0A841DLL9</accession>
<feature type="transmembrane region" description="Helical" evidence="7">
    <location>
        <begin position="236"/>
        <end position="258"/>
    </location>
</feature>
<dbReference type="RefSeq" id="WP_337905958.1">
    <property type="nucleotide sequence ID" value="NZ_BAAAVN010000001.1"/>
</dbReference>
<evidence type="ECO:0000256" key="4">
    <source>
        <dbReference type="ARBA" id="ARBA00022692"/>
    </source>
</evidence>
<dbReference type="NCBIfam" id="TIGR00711">
    <property type="entry name" value="efflux_EmrB"/>
    <property type="match status" value="1"/>
</dbReference>
<evidence type="ECO:0000256" key="5">
    <source>
        <dbReference type="ARBA" id="ARBA00022989"/>
    </source>
</evidence>
<dbReference type="InterPro" id="IPR011701">
    <property type="entry name" value="MFS"/>
</dbReference>
<evidence type="ECO:0000313" key="9">
    <source>
        <dbReference type="EMBL" id="MBB5979432.1"/>
    </source>
</evidence>
<feature type="transmembrane region" description="Helical" evidence="7">
    <location>
        <begin position="58"/>
        <end position="78"/>
    </location>
</feature>
<dbReference type="EMBL" id="JACHNF010000001">
    <property type="protein sequence ID" value="MBB5979432.1"/>
    <property type="molecule type" value="Genomic_DNA"/>
</dbReference>
<evidence type="ECO:0000256" key="3">
    <source>
        <dbReference type="ARBA" id="ARBA00022475"/>
    </source>
</evidence>
<proteinExistence type="predicted"/>
<evidence type="ECO:0000256" key="1">
    <source>
        <dbReference type="ARBA" id="ARBA00004651"/>
    </source>
</evidence>
<evidence type="ECO:0000256" key="6">
    <source>
        <dbReference type="ARBA" id="ARBA00023136"/>
    </source>
</evidence>
<evidence type="ECO:0000313" key="10">
    <source>
        <dbReference type="Proteomes" id="UP000558997"/>
    </source>
</evidence>
<dbReference type="PANTHER" id="PTHR42718">
    <property type="entry name" value="MAJOR FACILITATOR SUPERFAMILY MULTIDRUG TRANSPORTER MFSC"/>
    <property type="match status" value="1"/>
</dbReference>
<keyword evidence="2" id="KW-0813">Transport</keyword>
<feature type="transmembrane region" description="Helical" evidence="7">
    <location>
        <begin position="444"/>
        <end position="466"/>
    </location>
</feature>
<dbReference type="Proteomes" id="UP000558997">
    <property type="component" value="Unassembled WGS sequence"/>
</dbReference>
<sequence length="482" mass="48268">MNTLRTSRTSPSGQYRLSPRAAVVLGVLSGSQLLIVVDATIVNVALGPIRAGLGFSAAQLQWVITAYTLAFGGLLLVGGKVADRFGHRRMFLLGAVAFGVASLAGGAAGHQLVLVGARAVQGAGAALMAPAAMALVMDVFAPGKGRTLAFGIWAGVTAGGTALGSVVGGVLTEVSSWRWVLWINVPIVAVVIVLGLLVLPPARGVRGSAIDLAGAATATGGLTLLVFGLIRASEHGWNAATVLVLLVAVALLVVFVVLQVTRRAKLVPAGVLGSRTVVAADIAGLILGVAIYALFFFVSLFLSTVQGRDPVYVGLAFVPMTAAIAVAARISGALAERVRPGRLSAAGVALVAIGLALLARIEPASGYATILLPGLVVAGFGLGLTFVPLTAAAMSSAGPADSGIASALFNAAQQIGGALGLAVLTTISTSVATSDSPEAATHGWSAALLAATALTIAAAAMLPALIMPSRPADHALYRKGLE</sequence>
<keyword evidence="6 7" id="KW-0472">Membrane</keyword>
<name>A0A841DLL9_9ACTN</name>
<keyword evidence="5 7" id="KW-1133">Transmembrane helix</keyword>
<dbReference type="CDD" id="cd17321">
    <property type="entry name" value="MFS_MMR_MDR_like"/>
    <property type="match status" value="1"/>
</dbReference>
<feature type="transmembrane region" description="Helical" evidence="7">
    <location>
        <begin position="404"/>
        <end position="424"/>
    </location>
</feature>
<dbReference type="PANTHER" id="PTHR42718:SF46">
    <property type="entry name" value="BLR6921 PROTEIN"/>
    <property type="match status" value="1"/>
</dbReference>
<feature type="transmembrane region" description="Helical" evidence="7">
    <location>
        <begin position="21"/>
        <end position="46"/>
    </location>
</feature>